<dbReference type="InterPro" id="IPR012966">
    <property type="entry name" value="AHD"/>
</dbReference>
<evidence type="ECO:0000259" key="2">
    <source>
        <dbReference type="Pfam" id="PF08174"/>
    </source>
</evidence>
<dbReference type="InterPro" id="IPR051364">
    <property type="entry name" value="Cytokinesis/Rho-signaling"/>
</dbReference>
<keyword evidence="4" id="KW-1185">Reference proteome</keyword>
<sequence length="482" mass="53741">MTNSAMTMIKESNIITRINKSHKLLSKSFKSDSLCLPSPKLNKRYRYSVLPSNEELNNKIDLEIRILDGILKLLNAICSNTNIISNSSQSNSPNNSYSSNTLSPSITASSLINNLDVSNIDDLNKCSAVGAQIAAALASNKITNESSQIQSENPAFDANSPEYNHVIQILTACKCLFVSHRKIAIFLQNLQEIEKKSLKGYDSLNISQDMMEDIENRNHNSILLSALDVSASINKNSTFMSERSIDLETCKLVLSDIRIPLSWKWTDYVKASKNSESVNCKFATFAVIFLGNMIYDTQLLSNIDASVTDINFQESFVFDDVKPNTFEITIEIYAYELYNTSNNILQSARKLAKQFTDFATFKKHGSNQTTSNQNVLAQMPNLFNNALTNSTNTYSYSMNKFKLIAKAVLNKNDVSEDTETRPLQIINDSNSENSNGSNLDASNTSVLSQNNFSTTTVLSSNKLPLFDYFSCRLKTMATSSFI</sequence>
<dbReference type="PANTHER" id="PTHR21538">
    <property type="entry name" value="ANILLIN/RHOTEKIN RTKN"/>
    <property type="match status" value="1"/>
</dbReference>
<comment type="caution">
    <text evidence="3">The sequence shown here is derived from an EMBL/GenBank/DDBJ whole genome shotgun (WGS) entry which is preliminary data.</text>
</comment>
<feature type="domain" description="Anillin homology" evidence="2">
    <location>
        <begin position="251"/>
        <end position="414"/>
    </location>
</feature>
<dbReference type="Proteomes" id="UP000663879">
    <property type="component" value="Unassembled WGS sequence"/>
</dbReference>
<organism evidence="3 4">
    <name type="scientific">Brachionus calyciflorus</name>
    <dbReference type="NCBI Taxonomy" id="104777"/>
    <lineage>
        <taxon>Eukaryota</taxon>
        <taxon>Metazoa</taxon>
        <taxon>Spiralia</taxon>
        <taxon>Gnathifera</taxon>
        <taxon>Rotifera</taxon>
        <taxon>Eurotatoria</taxon>
        <taxon>Monogononta</taxon>
        <taxon>Pseudotrocha</taxon>
        <taxon>Ploima</taxon>
        <taxon>Brachionidae</taxon>
        <taxon>Brachionus</taxon>
    </lineage>
</organism>
<dbReference type="GO" id="GO:0005826">
    <property type="term" value="C:actomyosin contractile ring"/>
    <property type="evidence" value="ECO:0007669"/>
    <property type="project" value="TreeGrafter"/>
</dbReference>
<name>A0A813S5P3_9BILA</name>
<dbReference type="GO" id="GO:0031106">
    <property type="term" value="P:septin ring organization"/>
    <property type="evidence" value="ECO:0007669"/>
    <property type="project" value="TreeGrafter"/>
</dbReference>
<dbReference type="Pfam" id="PF08174">
    <property type="entry name" value="Anillin"/>
    <property type="match status" value="1"/>
</dbReference>
<proteinExistence type="predicted"/>
<dbReference type="OrthoDB" id="5817051at2759"/>
<evidence type="ECO:0000313" key="3">
    <source>
        <dbReference type="EMBL" id="CAF0791577.1"/>
    </source>
</evidence>
<evidence type="ECO:0000313" key="4">
    <source>
        <dbReference type="Proteomes" id="UP000663879"/>
    </source>
</evidence>
<accession>A0A813S5P3</accession>
<evidence type="ECO:0000256" key="1">
    <source>
        <dbReference type="SAM" id="MobiDB-lite"/>
    </source>
</evidence>
<gene>
    <name evidence="3" type="ORF">OXX778_LOCUS5995</name>
</gene>
<reference evidence="3" key="1">
    <citation type="submission" date="2021-02" db="EMBL/GenBank/DDBJ databases">
        <authorList>
            <person name="Nowell W R."/>
        </authorList>
    </citation>
    <scope>NUCLEOTIDE SEQUENCE</scope>
    <source>
        <strain evidence="3">Ploen Becks lab</strain>
    </source>
</reference>
<feature type="compositionally biased region" description="Low complexity" evidence="1">
    <location>
        <begin position="427"/>
        <end position="438"/>
    </location>
</feature>
<dbReference type="PANTHER" id="PTHR21538:SF24">
    <property type="entry name" value="PH DOMAIN-CONTAINING PROTEIN"/>
    <property type="match status" value="1"/>
</dbReference>
<dbReference type="EMBL" id="CAJNOC010000685">
    <property type="protein sequence ID" value="CAF0791577.1"/>
    <property type="molecule type" value="Genomic_DNA"/>
</dbReference>
<dbReference type="GO" id="GO:0000915">
    <property type="term" value="P:actomyosin contractile ring assembly"/>
    <property type="evidence" value="ECO:0007669"/>
    <property type="project" value="TreeGrafter"/>
</dbReference>
<dbReference type="AlphaFoldDB" id="A0A813S5P3"/>
<protein>
    <recommendedName>
        <fullName evidence="2">Anillin homology domain-containing protein</fullName>
    </recommendedName>
</protein>
<dbReference type="GO" id="GO:0000281">
    <property type="term" value="P:mitotic cytokinesis"/>
    <property type="evidence" value="ECO:0007669"/>
    <property type="project" value="TreeGrafter"/>
</dbReference>
<feature type="region of interest" description="Disordered" evidence="1">
    <location>
        <begin position="420"/>
        <end position="442"/>
    </location>
</feature>